<dbReference type="PANTHER" id="PTHR30055:SF146">
    <property type="entry name" value="HTH-TYPE TRANSCRIPTIONAL DUAL REGULATOR CECR"/>
    <property type="match status" value="1"/>
</dbReference>
<dbReference type="InterPro" id="IPR001647">
    <property type="entry name" value="HTH_TetR"/>
</dbReference>
<dbReference type="GO" id="GO:0000976">
    <property type="term" value="F:transcription cis-regulatory region binding"/>
    <property type="evidence" value="ECO:0007669"/>
    <property type="project" value="TreeGrafter"/>
</dbReference>
<dbReference type="PROSITE" id="PS01081">
    <property type="entry name" value="HTH_TETR_1"/>
    <property type="match status" value="1"/>
</dbReference>
<feature type="domain" description="HTH tetR-type" evidence="5">
    <location>
        <begin position="18"/>
        <end position="78"/>
    </location>
</feature>
<sequence length="211" mass="23700">MATPRTAAQSPGRRKRTEMKRAAILDAAEELFVSEGFEVTSVDAIAARAEVSKRTVYDHFGDKRALFQGVLERSGDVLLTTIRAAIDEELTDDRDLREALHAFAQRVTTETFPSSVYVNFRRLNAQAPPAPRLPDGLDDEPERSLEQRFTRYADRGDLHVPDPRRAVQHFIALTMRLALDVIDENPDLARNTGELHALIADGVDAFLRAYR</sequence>
<evidence type="ECO:0000313" key="6">
    <source>
        <dbReference type="EMBL" id="TDD00833.1"/>
    </source>
</evidence>
<comment type="caution">
    <text evidence="6">The sequence shown here is derived from an EMBL/GenBank/DDBJ whole genome shotgun (WGS) entry which is preliminary data.</text>
</comment>
<dbReference type="PANTHER" id="PTHR30055">
    <property type="entry name" value="HTH-TYPE TRANSCRIPTIONAL REGULATOR RUTR"/>
    <property type="match status" value="1"/>
</dbReference>
<evidence type="ECO:0000259" key="5">
    <source>
        <dbReference type="PROSITE" id="PS50977"/>
    </source>
</evidence>
<feature type="DNA-binding region" description="H-T-H motif" evidence="4">
    <location>
        <begin position="41"/>
        <end position="60"/>
    </location>
</feature>
<dbReference type="InterPro" id="IPR039536">
    <property type="entry name" value="TetR_C_Proteobacteria"/>
</dbReference>
<dbReference type="EMBL" id="SMKS01000071">
    <property type="protein sequence ID" value="TDD00833.1"/>
    <property type="molecule type" value="Genomic_DNA"/>
</dbReference>
<dbReference type="AlphaFoldDB" id="A0A4R4VE42"/>
<dbReference type="FunFam" id="1.10.10.60:FF:000141">
    <property type="entry name" value="TetR family transcriptional regulator"/>
    <property type="match status" value="1"/>
</dbReference>
<dbReference type="PRINTS" id="PR00455">
    <property type="entry name" value="HTHTETR"/>
</dbReference>
<dbReference type="Pfam" id="PF00440">
    <property type="entry name" value="TetR_N"/>
    <property type="match status" value="1"/>
</dbReference>
<dbReference type="Pfam" id="PF14246">
    <property type="entry name" value="TetR_C_7"/>
    <property type="match status" value="1"/>
</dbReference>
<keyword evidence="2 4" id="KW-0238">DNA-binding</keyword>
<evidence type="ECO:0000256" key="4">
    <source>
        <dbReference type="PROSITE-ProRule" id="PRU00335"/>
    </source>
</evidence>
<evidence type="ECO:0000256" key="1">
    <source>
        <dbReference type="ARBA" id="ARBA00023015"/>
    </source>
</evidence>
<reference evidence="6 7" key="1">
    <citation type="submission" date="2019-03" db="EMBL/GenBank/DDBJ databases">
        <title>Draft genome sequences of novel Actinobacteria.</title>
        <authorList>
            <person name="Sahin N."/>
            <person name="Ay H."/>
            <person name="Saygin H."/>
        </authorList>
    </citation>
    <scope>NUCLEOTIDE SEQUENCE [LARGE SCALE GENOMIC DNA]</scope>
    <source>
        <strain evidence="6 7">16K309</strain>
    </source>
</reference>
<dbReference type="RefSeq" id="WP_132678918.1">
    <property type="nucleotide sequence ID" value="NZ_SMKS01000071.1"/>
</dbReference>
<dbReference type="InterPro" id="IPR009057">
    <property type="entry name" value="Homeodomain-like_sf"/>
</dbReference>
<evidence type="ECO:0000256" key="2">
    <source>
        <dbReference type="ARBA" id="ARBA00023125"/>
    </source>
</evidence>
<accession>A0A4R4VE42</accession>
<dbReference type="SUPFAM" id="SSF46689">
    <property type="entry name" value="Homeodomain-like"/>
    <property type="match status" value="1"/>
</dbReference>
<dbReference type="GO" id="GO:0003700">
    <property type="term" value="F:DNA-binding transcription factor activity"/>
    <property type="evidence" value="ECO:0007669"/>
    <property type="project" value="TreeGrafter"/>
</dbReference>
<name>A0A4R4VE42_9PSEU</name>
<evidence type="ECO:0000256" key="3">
    <source>
        <dbReference type="ARBA" id="ARBA00023163"/>
    </source>
</evidence>
<dbReference type="Gene3D" id="1.10.357.10">
    <property type="entry name" value="Tetracycline Repressor, domain 2"/>
    <property type="match status" value="1"/>
</dbReference>
<proteinExistence type="predicted"/>
<keyword evidence="1" id="KW-0805">Transcription regulation</keyword>
<dbReference type="GO" id="GO:0045892">
    <property type="term" value="P:negative regulation of DNA-templated transcription"/>
    <property type="evidence" value="ECO:0007669"/>
    <property type="project" value="UniProtKB-ARBA"/>
</dbReference>
<gene>
    <name evidence="6" type="ORF">E1181_26650</name>
</gene>
<dbReference type="Proteomes" id="UP000295674">
    <property type="component" value="Unassembled WGS sequence"/>
</dbReference>
<organism evidence="6 7">
    <name type="scientific">Saccharopolyspora terrae</name>
    <dbReference type="NCBI Taxonomy" id="2530384"/>
    <lineage>
        <taxon>Bacteria</taxon>
        <taxon>Bacillati</taxon>
        <taxon>Actinomycetota</taxon>
        <taxon>Actinomycetes</taxon>
        <taxon>Pseudonocardiales</taxon>
        <taxon>Pseudonocardiaceae</taxon>
        <taxon>Saccharopolyspora</taxon>
    </lineage>
</organism>
<protein>
    <submittedName>
        <fullName evidence="6">TetR/AcrR family transcriptional regulator</fullName>
    </submittedName>
</protein>
<dbReference type="OrthoDB" id="7186128at2"/>
<keyword evidence="7" id="KW-1185">Reference proteome</keyword>
<dbReference type="InterPro" id="IPR023772">
    <property type="entry name" value="DNA-bd_HTH_TetR-type_CS"/>
</dbReference>
<evidence type="ECO:0000313" key="7">
    <source>
        <dbReference type="Proteomes" id="UP000295674"/>
    </source>
</evidence>
<keyword evidence="3" id="KW-0804">Transcription</keyword>
<dbReference type="PROSITE" id="PS50977">
    <property type="entry name" value="HTH_TETR_2"/>
    <property type="match status" value="1"/>
</dbReference>
<dbReference type="InterPro" id="IPR050109">
    <property type="entry name" value="HTH-type_TetR-like_transc_reg"/>
</dbReference>